<evidence type="ECO:0000256" key="2">
    <source>
        <dbReference type="SAM" id="MobiDB-lite"/>
    </source>
</evidence>
<dbReference type="CDD" id="cd00882">
    <property type="entry name" value="Ras_like_GTPase"/>
    <property type="match status" value="1"/>
</dbReference>
<protein>
    <submittedName>
        <fullName evidence="3">Ras family GTPase</fullName>
    </submittedName>
</protein>
<dbReference type="AlphaFoldDB" id="A0A0W0Y4N8"/>
<dbReference type="InterPro" id="IPR001806">
    <property type="entry name" value="Small_GTPase"/>
</dbReference>
<dbReference type="SUPFAM" id="SSF52540">
    <property type="entry name" value="P-loop containing nucleoside triphosphate hydrolases"/>
    <property type="match status" value="1"/>
</dbReference>
<dbReference type="PANTHER" id="PTHR47978">
    <property type="match status" value="1"/>
</dbReference>
<dbReference type="Proteomes" id="UP000054618">
    <property type="component" value="Unassembled WGS sequence"/>
</dbReference>
<gene>
    <name evidence="3" type="ORF">Lqui_0462</name>
</gene>
<dbReference type="SMART" id="SM00173">
    <property type="entry name" value="RAS"/>
    <property type="match status" value="1"/>
</dbReference>
<dbReference type="InterPro" id="IPR027417">
    <property type="entry name" value="P-loop_NTPase"/>
</dbReference>
<keyword evidence="1" id="KW-0547">Nucleotide-binding</keyword>
<name>A0A0W0Y4N8_9GAMM</name>
<evidence type="ECO:0000256" key="1">
    <source>
        <dbReference type="ARBA" id="ARBA00022741"/>
    </source>
</evidence>
<feature type="region of interest" description="Disordered" evidence="2">
    <location>
        <begin position="894"/>
        <end position="925"/>
    </location>
</feature>
<dbReference type="Pfam" id="PF00071">
    <property type="entry name" value="Ras"/>
    <property type="match status" value="1"/>
</dbReference>
<sequence>MTSVKALGEEIEALKKYIRPERLGWKNEIERIELLETYEELSALIDRATKSDKELTAEECQPFIDFLANRWKRIQQTDLAYTFNPHSPINQICWLLAERLSPVVNKEAVKLLMFNIDLSDQMSGQDLFDLKPWQFVLSDDVNNPRIIMVADCLSFAKEDGVFKHTTLEEGQSKVLTETERERVIKHSPAATAFHEAAQELRDYIKRDQSMHGYITRFIEKLRHGGAHGRAQGGRGGQEHNAGADANEGILEFAEFLDKLTKDEQSRLFAMTVPQYRDTVGTIWNRMKNPGVRANGEVQGTEFCVEVNAAELSTINREKEQELKEWIPGFVRKIQEGALDNQKTELEKKLKEKEDGFTKLMEEKISYQPDITTGIAGNARLFAQLEGNPKSRAETISALLGKYPSLGITLRIADKPANESRLLPATAVPEFHQTVDSLCPPLNSIQDAKALRIALWQLTDADKMVYLQQLGDTKLAELVPNTAALINLVSGVDEDTYHLSGRSKIAIVNNFLAKPYFKETITSYASLIPLIRNINVDRRERDTIKIGPVLESCKDADLGALEALWPLIDKSKLGAFLDNLGKAFLKKMIAKTPEQVINGFEDKLDNLPQRMADQMRSLIENQKVMARLELLSSESSSWGTSRGAIKALIDLAKGDISHLPNNMEASFDNELKEIYNQILKNNQNIITVGRINRSQITNTDEHLPVIIIGPRNSGKTSLMQRYLNDSYSDVPVQDQYFRFAQAYQNEAGVRALATFMDMGDSETRRFRNNRWGAYAKTFIITVNLTDPGSLQEAKNEYEHLRRTFNSAIPVIFAGTKSDMPNANSTLITEFAVEKGCTFIATSARDNHGVEELFAKAAELGIQHSLALNPNRQAPQPVAAAAPARTGIMASFGRFFTRGGGNPSSAQHDAPSNLPGPRGGGRGGSGS</sequence>
<evidence type="ECO:0000313" key="4">
    <source>
        <dbReference type="Proteomes" id="UP000054618"/>
    </source>
</evidence>
<dbReference type="SMART" id="SM00174">
    <property type="entry name" value="RHO"/>
    <property type="match status" value="1"/>
</dbReference>
<reference evidence="3 4" key="1">
    <citation type="submission" date="2015-11" db="EMBL/GenBank/DDBJ databases">
        <title>Genomic analysis of 38 Legionella species identifies large and diverse effector repertoires.</title>
        <authorList>
            <person name="Burstein D."/>
            <person name="Amaro F."/>
            <person name="Zusman T."/>
            <person name="Lifshitz Z."/>
            <person name="Cohen O."/>
            <person name="Gilbert J.A."/>
            <person name="Pupko T."/>
            <person name="Shuman H.A."/>
            <person name="Segal G."/>
        </authorList>
    </citation>
    <scope>NUCLEOTIDE SEQUENCE [LARGE SCALE GENOMIC DNA]</scope>
    <source>
        <strain evidence="3 4">CDC#1442-AUS-E</strain>
    </source>
</reference>
<dbReference type="GO" id="GO:0003924">
    <property type="term" value="F:GTPase activity"/>
    <property type="evidence" value="ECO:0007669"/>
    <property type="project" value="InterPro"/>
</dbReference>
<dbReference type="PROSITE" id="PS51419">
    <property type="entry name" value="RAB"/>
    <property type="match status" value="1"/>
</dbReference>
<accession>A0A0W0Y4N8</accession>
<proteinExistence type="predicted"/>
<dbReference type="PATRIC" id="fig|45073.5.peg.491"/>
<dbReference type="GO" id="GO:0005525">
    <property type="term" value="F:GTP binding"/>
    <property type="evidence" value="ECO:0007669"/>
    <property type="project" value="InterPro"/>
</dbReference>
<dbReference type="RefSeq" id="WP_058506585.1">
    <property type="nucleotide sequence ID" value="NZ_CAAAIK010000002.1"/>
</dbReference>
<organism evidence="3 4">
    <name type="scientific">Legionella quinlivanii</name>
    <dbReference type="NCBI Taxonomy" id="45073"/>
    <lineage>
        <taxon>Bacteria</taxon>
        <taxon>Pseudomonadati</taxon>
        <taxon>Pseudomonadota</taxon>
        <taxon>Gammaproteobacteria</taxon>
        <taxon>Legionellales</taxon>
        <taxon>Legionellaceae</taxon>
        <taxon>Legionella</taxon>
    </lineage>
</organism>
<evidence type="ECO:0000313" key="3">
    <source>
        <dbReference type="EMBL" id="KTD51618.1"/>
    </source>
</evidence>
<feature type="compositionally biased region" description="Gly residues" evidence="2">
    <location>
        <begin position="915"/>
        <end position="925"/>
    </location>
</feature>
<dbReference type="EMBL" id="LNYS01000006">
    <property type="protein sequence ID" value="KTD51618.1"/>
    <property type="molecule type" value="Genomic_DNA"/>
</dbReference>
<dbReference type="PRINTS" id="PR00449">
    <property type="entry name" value="RASTRNSFRMNG"/>
</dbReference>
<keyword evidence="4" id="KW-1185">Reference proteome</keyword>
<dbReference type="Gene3D" id="3.40.50.300">
    <property type="entry name" value="P-loop containing nucleotide triphosphate hydrolases"/>
    <property type="match status" value="1"/>
</dbReference>
<dbReference type="OrthoDB" id="5649274at2"/>
<dbReference type="SMART" id="SM00175">
    <property type="entry name" value="RAB"/>
    <property type="match status" value="1"/>
</dbReference>
<comment type="caution">
    <text evidence="3">The sequence shown here is derived from an EMBL/GenBank/DDBJ whole genome shotgun (WGS) entry which is preliminary data.</text>
</comment>
<dbReference type="STRING" id="45073.Lqui_0462"/>